<feature type="compositionally biased region" description="Basic and acidic residues" evidence="1">
    <location>
        <begin position="181"/>
        <end position="192"/>
    </location>
</feature>
<evidence type="ECO:0000313" key="2">
    <source>
        <dbReference type="EMBL" id="KAJ8362246.1"/>
    </source>
</evidence>
<gene>
    <name evidence="2" type="ORF">AAFF_G00386860</name>
</gene>
<proteinExistence type="predicted"/>
<accession>A0AAD7R6C5</accession>
<reference evidence="2" key="1">
    <citation type="journal article" date="2023" name="Science">
        <title>Genome structures resolve the early diversification of teleost fishes.</title>
        <authorList>
            <person name="Parey E."/>
            <person name="Louis A."/>
            <person name="Montfort J."/>
            <person name="Bouchez O."/>
            <person name="Roques C."/>
            <person name="Iampietro C."/>
            <person name="Lluch J."/>
            <person name="Castinel A."/>
            <person name="Donnadieu C."/>
            <person name="Desvignes T."/>
            <person name="Floi Bucao C."/>
            <person name="Jouanno E."/>
            <person name="Wen M."/>
            <person name="Mejri S."/>
            <person name="Dirks R."/>
            <person name="Jansen H."/>
            <person name="Henkel C."/>
            <person name="Chen W.J."/>
            <person name="Zahm M."/>
            <person name="Cabau C."/>
            <person name="Klopp C."/>
            <person name="Thompson A.W."/>
            <person name="Robinson-Rechavi M."/>
            <person name="Braasch I."/>
            <person name="Lecointre G."/>
            <person name="Bobe J."/>
            <person name="Postlethwait J.H."/>
            <person name="Berthelot C."/>
            <person name="Roest Crollius H."/>
            <person name="Guiguen Y."/>
        </authorList>
    </citation>
    <scope>NUCLEOTIDE SEQUENCE</scope>
    <source>
        <strain evidence="2">NC1722</strain>
    </source>
</reference>
<sequence>MLSAQRARQASGEDQPFSPNKSSSFSCFPSGGCARRIACRRALRAAVRRGARNETRGGGGPRGNLVAPAFGPLQQALTETPCEETRLQAGDGVGDARLTQHPALGDEWQPEAQRCGVLLAHGHDRRMRLVTVAVLRSPPRPSHQCSGHETRRIPLCLYRLGEKKGRGRETGSHPAQSRAAQRREKSKSASAS</sequence>
<evidence type="ECO:0000256" key="1">
    <source>
        <dbReference type="SAM" id="MobiDB-lite"/>
    </source>
</evidence>
<dbReference type="Proteomes" id="UP001221898">
    <property type="component" value="Unassembled WGS sequence"/>
</dbReference>
<organism evidence="2 3">
    <name type="scientific">Aldrovandia affinis</name>
    <dbReference type="NCBI Taxonomy" id="143900"/>
    <lineage>
        <taxon>Eukaryota</taxon>
        <taxon>Metazoa</taxon>
        <taxon>Chordata</taxon>
        <taxon>Craniata</taxon>
        <taxon>Vertebrata</taxon>
        <taxon>Euteleostomi</taxon>
        <taxon>Actinopterygii</taxon>
        <taxon>Neopterygii</taxon>
        <taxon>Teleostei</taxon>
        <taxon>Notacanthiformes</taxon>
        <taxon>Halosauridae</taxon>
        <taxon>Aldrovandia</taxon>
    </lineage>
</organism>
<protein>
    <submittedName>
        <fullName evidence="2">Uncharacterized protein</fullName>
    </submittedName>
</protein>
<keyword evidence="3" id="KW-1185">Reference proteome</keyword>
<dbReference type="AlphaFoldDB" id="A0AAD7R6C5"/>
<comment type="caution">
    <text evidence="2">The sequence shown here is derived from an EMBL/GenBank/DDBJ whole genome shotgun (WGS) entry which is preliminary data.</text>
</comment>
<feature type="region of interest" description="Disordered" evidence="1">
    <location>
        <begin position="1"/>
        <end position="23"/>
    </location>
</feature>
<evidence type="ECO:0000313" key="3">
    <source>
        <dbReference type="Proteomes" id="UP001221898"/>
    </source>
</evidence>
<feature type="region of interest" description="Disordered" evidence="1">
    <location>
        <begin position="163"/>
        <end position="192"/>
    </location>
</feature>
<dbReference type="EMBL" id="JAINUG010000718">
    <property type="protein sequence ID" value="KAJ8362246.1"/>
    <property type="molecule type" value="Genomic_DNA"/>
</dbReference>
<name>A0AAD7R6C5_9TELE</name>